<reference evidence="6 7" key="1">
    <citation type="submission" date="2023-03" db="EMBL/GenBank/DDBJ databases">
        <authorList>
            <person name="Kaur S."/>
            <person name="Espinosa-Saiz D."/>
            <person name="Velazquez E."/>
            <person name="Menendez E."/>
            <person name="diCenzo G.C."/>
        </authorList>
    </citation>
    <scope>NUCLEOTIDE SEQUENCE [LARGE SCALE GENOMIC DNA]</scope>
    <source>
        <strain evidence="6 7">LMG 27395</strain>
    </source>
</reference>
<dbReference type="InterPro" id="IPR016035">
    <property type="entry name" value="Acyl_Trfase/lysoPLipase"/>
</dbReference>
<feature type="region of interest" description="Disordered" evidence="3">
    <location>
        <begin position="345"/>
        <end position="384"/>
    </location>
</feature>
<organism evidence="6 7">
    <name type="scientific">Sinorhizobium numidicum</name>
    <dbReference type="NCBI Taxonomy" id="680248"/>
    <lineage>
        <taxon>Bacteria</taxon>
        <taxon>Pseudomonadati</taxon>
        <taxon>Pseudomonadota</taxon>
        <taxon>Alphaproteobacteria</taxon>
        <taxon>Hyphomicrobiales</taxon>
        <taxon>Rhizobiaceae</taxon>
        <taxon>Sinorhizobium/Ensifer group</taxon>
        <taxon>Sinorhizobium</taxon>
    </lineage>
</organism>
<accession>A0ABY8CWA4</accession>
<dbReference type="InterPro" id="IPR002641">
    <property type="entry name" value="PNPLA_dom"/>
</dbReference>
<dbReference type="SUPFAM" id="SSF52151">
    <property type="entry name" value="FabD/lysophospholipase-like"/>
    <property type="match status" value="1"/>
</dbReference>
<keyword evidence="4" id="KW-1133">Transmembrane helix</keyword>
<feature type="short sequence motif" description="DGA/G" evidence="2">
    <location>
        <begin position="398"/>
        <end position="400"/>
    </location>
</feature>
<evidence type="ECO:0000259" key="5">
    <source>
        <dbReference type="PROSITE" id="PS51635"/>
    </source>
</evidence>
<evidence type="ECO:0000313" key="6">
    <source>
        <dbReference type="EMBL" id="WEX82919.1"/>
    </source>
</evidence>
<keyword evidence="2" id="KW-0378">Hydrolase</keyword>
<dbReference type="Gene3D" id="3.40.1090.10">
    <property type="entry name" value="Cytosolic phospholipase A2 catalytic domain"/>
    <property type="match status" value="2"/>
</dbReference>
<proteinExistence type="predicted"/>
<dbReference type="PROSITE" id="PS51635">
    <property type="entry name" value="PNPLA"/>
    <property type="match status" value="1"/>
</dbReference>
<keyword evidence="4" id="KW-0812">Transmembrane</keyword>
<feature type="transmembrane region" description="Helical" evidence="4">
    <location>
        <begin position="158"/>
        <end position="179"/>
    </location>
</feature>
<keyword evidence="7" id="KW-1185">Reference proteome</keyword>
<feature type="region of interest" description="Disordered" evidence="3">
    <location>
        <begin position="605"/>
        <end position="625"/>
    </location>
</feature>
<name>A0ABY8CWA4_9HYPH</name>
<keyword evidence="2" id="KW-0442">Lipid degradation</keyword>
<dbReference type="EMBL" id="CP120371">
    <property type="protein sequence ID" value="WEX82919.1"/>
    <property type="molecule type" value="Genomic_DNA"/>
</dbReference>
<evidence type="ECO:0000256" key="3">
    <source>
        <dbReference type="SAM" id="MobiDB-lite"/>
    </source>
</evidence>
<feature type="active site" description="Proton acceptor" evidence="2">
    <location>
        <position position="398"/>
    </location>
</feature>
<dbReference type="Proteomes" id="UP001235547">
    <property type="component" value="Chromosome 1"/>
</dbReference>
<sequence length="634" mass="69652">MAGAPTKYCDLVMKGGITSGIVYPHAALAISKDYRFKNIGGTSAGAIAAAACAASAVGDRRKHAKAAIAYPESRVGFEGLREVAKDLASPGFIYGLFQPAAGASRAYRLIVTLAGNTGTMRKMLALLSAVVLIAPIEMLLLLAALLSLGYAVGGQTGVAAAALPAMICAYLGGTIFGLFRVAHVMRRNFLGLCTGMPRKRLFRRRKAALTDSLHETLQTLSGQDADQPLTFGDLWNAERYPNEPDSEHAITLKMITTGVSHQEPRSLPFESGLFWFRREEFEALFPKALVDWMVAKAGEPVTVDGSDYYRLPHGPDMPVLVATRMSLSFPLLISAVPLYEPSWPQRPAGVAPQPPADENAAPEEPEQQTVIESTEALTTGGRRQRARPTGFRICWFSDGGISSNFPIHLFDRALPRWPTFAINLVYPGTADAGTRPDVFLPEDNNQGWQRHYQPIAHPSALRELSGFLFGIVATMQNWRDLLQSRAPGHRERIVHVSLTPQEGGMNLDMPKEMLAAVSRKGIEAGEAFARFSFENHYWIRWRNLASALQRYTVDIAESDAYQPKISDYAEAYDLPRDATATPPSYRFRSKAERDEAERLFEKLAAEGGTWSDQGPDLTKTAPKPLPQMQIMPIY</sequence>
<evidence type="ECO:0000313" key="7">
    <source>
        <dbReference type="Proteomes" id="UP001235547"/>
    </source>
</evidence>
<feature type="transmembrane region" description="Helical" evidence="4">
    <location>
        <begin position="124"/>
        <end position="152"/>
    </location>
</feature>
<feature type="domain" description="PNPLA" evidence="5">
    <location>
        <begin position="11"/>
        <end position="411"/>
    </location>
</feature>
<gene>
    <name evidence="6" type="ORF">PYH38_005265</name>
</gene>
<evidence type="ECO:0000256" key="4">
    <source>
        <dbReference type="SAM" id="Phobius"/>
    </source>
</evidence>
<feature type="short sequence motif" description="GXSXG" evidence="2">
    <location>
        <begin position="41"/>
        <end position="45"/>
    </location>
</feature>
<keyword evidence="1 2" id="KW-0443">Lipid metabolism</keyword>
<evidence type="ECO:0000256" key="2">
    <source>
        <dbReference type="PROSITE-ProRule" id="PRU01161"/>
    </source>
</evidence>
<dbReference type="Pfam" id="PF01734">
    <property type="entry name" value="Patatin"/>
    <property type="match status" value="1"/>
</dbReference>
<protein>
    <submittedName>
        <fullName evidence="6">Patatin-like phospholipase family protein</fullName>
    </submittedName>
</protein>
<keyword evidence="4" id="KW-0472">Membrane</keyword>
<evidence type="ECO:0000256" key="1">
    <source>
        <dbReference type="ARBA" id="ARBA00023098"/>
    </source>
</evidence>
<comment type="caution">
    <text evidence="2">Lacks conserved residue(s) required for the propagation of feature annotation.</text>
</comment>
<dbReference type="RefSeq" id="WP_280733680.1">
    <property type="nucleotide sequence ID" value="NZ_CP120368.1"/>
</dbReference>
<feature type="active site" description="Nucleophile" evidence="2">
    <location>
        <position position="43"/>
    </location>
</feature>